<keyword evidence="1" id="KW-0175">Coiled coil</keyword>
<feature type="region of interest" description="Disordered" evidence="2">
    <location>
        <begin position="67"/>
        <end position="88"/>
    </location>
</feature>
<feature type="compositionally biased region" description="Low complexity" evidence="2">
    <location>
        <begin position="448"/>
        <end position="458"/>
    </location>
</feature>
<accession>A0A0V0QX35</accession>
<reference evidence="3 4" key="1">
    <citation type="journal article" date="2015" name="Sci. Rep.">
        <title>Genome of the facultative scuticociliatosis pathogen Pseudocohnilembus persalinus provides insight into its virulence through horizontal gene transfer.</title>
        <authorList>
            <person name="Xiong J."/>
            <person name="Wang G."/>
            <person name="Cheng J."/>
            <person name="Tian M."/>
            <person name="Pan X."/>
            <person name="Warren A."/>
            <person name="Jiang C."/>
            <person name="Yuan D."/>
            <person name="Miao W."/>
        </authorList>
    </citation>
    <scope>NUCLEOTIDE SEQUENCE [LARGE SCALE GENOMIC DNA]</scope>
    <source>
        <strain evidence="3">36N120E</strain>
    </source>
</reference>
<organism evidence="3 4">
    <name type="scientific">Pseudocohnilembus persalinus</name>
    <name type="common">Ciliate</name>
    <dbReference type="NCBI Taxonomy" id="266149"/>
    <lineage>
        <taxon>Eukaryota</taxon>
        <taxon>Sar</taxon>
        <taxon>Alveolata</taxon>
        <taxon>Ciliophora</taxon>
        <taxon>Intramacronucleata</taxon>
        <taxon>Oligohymenophorea</taxon>
        <taxon>Scuticociliatia</taxon>
        <taxon>Philasterida</taxon>
        <taxon>Pseudocohnilembidae</taxon>
        <taxon>Pseudocohnilembus</taxon>
    </lineage>
</organism>
<dbReference type="AlphaFoldDB" id="A0A0V0QX35"/>
<dbReference type="EMBL" id="LDAU01000091">
    <property type="protein sequence ID" value="KRX06879.1"/>
    <property type="molecule type" value="Genomic_DNA"/>
</dbReference>
<dbReference type="OMA" id="WREKYEN"/>
<feature type="region of interest" description="Disordered" evidence="2">
    <location>
        <begin position="448"/>
        <end position="484"/>
    </location>
</feature>
<proteinExistence type="predicted"/>
<gene>
    <name evidence="3" type="ORF">PPERSA_11524</name>
</gene>
<feature type="compositionally biased region" description="Basic and acidic residues" evidence="2">
    <location>
        <begin position="78"/>
        <end position="88"/>
    </location>
</feature>
<comment type="caution">
    <text evidence="3">The sequence shown here is derived from an EMBL/GenBank/DDBJ whole genome shotgun (WGS) entry which is preliminary data.</text>
</comment>
<feature type="coiled-coil region" evidence="1">
    <location>
        <begin position="231"/>
        <end position="289"/>
    </location>
</feature>
<name>A0A0V0QX35_PSEPJ</name>
<evidence type="ECO:0000256" key="2">
    <source>
        <dbReference type="SAM" id="MobiDB-lite"/>
    </source>
</evidence>
<evidence type="ECO:0000313" key="4">
    <source>
        <dbReference type="Proteomes" id="UP000054937"/>
    </source>
</evidence>
<evidence type="ECO:0000256" key="1">
    <source>
        <dbReference type="SAM" id="Coils"/>
    </source>
</evidence>
<dbReference type="InParanoid" id="A0A0V0QX35"/>
<evidence type="ECO:0000313" key="3">
    <source>
        <dbReference type="EMBL" id="KRX06879.1"/>
    </source>
</evidence>
<protein>
    <submittedName>
        <fullName evidence="3">Uncharacterized protein</fullName>
    </submittedName>
</protein>
<feature type="compositionally biased region" description="Polar residues" evidence="2">
    <location>
        <begin position="459"/>
        <end position="484"/>
    </location>
</feature>
<keyword evidence="4" id="KW-1185">Reference proteome</keyword>
<sequence length="484" mass="57391">MNPQKVAETEQLISQLCIKFTNILKQTKEIRQTRNNLEQENQNLENMIQEEKLKFEDAQNSLDQAAQQIQQQQQELEESQKVEEVDGQSKQEQIKQELENKKAILDVAQLKLKELNQQLDQELSTQSSLQIQRQNIEENLRQIKAKVQEHQEIASNIEQNTEDINLKNEELAEKIKNLILIIEQNDSELRKTMEEKCIREDEYKMSLQEYRQILAQTSKYQKQTKEGEKIVQKLSEELKSKLKRLDILVKNKSKLEQKLQKHEQLKFKYEEIAQSNAILEEENNKIRSKLELYCDNETGTLQQNQSQNNSQINKSFTSFRSLKKQPQAAPESELYRKVKFNVLQTQYLESQVREMQEKDNEIFKNKKTISEINQQIEQLKVKLIEKKSDKQKLFEKLEIMKNKTEQLGNQYEQLCQEYGIQPYQDTENSNINNESQQYYEQQQQIQQQLEQMQQQHQQSSINGKKLQFSQQQTPSRSSGLKTLD</sequence>
<dbReference type="Proteomes" id="UP000054937">
    <property type="component" value="Unassembled WGS sequence"/>
</dbReference>